<protein>
    <submittedName>
        <fullName evidence="2">Uncharacterized protein</fullName>
    </submittedName>
</protein>
<feature type="region of interest" description="Disordered" evidence="1">
    <location>
        <begin position="27"/>
        <end position="96"/>
    </location>
</feature>
<evidence type="ECO:0000256" key="1">
    <source>
        <dbReference type="SAM" id="MobiDB-lite"/>
    </source>
</evidence>
<evidence type="ECO:0000313" key="2">
    <source>
        <dbReference type="EMBL" id="CAL1593034.1"/>
    </source>
</evidence>
<feature type="compositionally biased region" description="Low complexity" evidence="1">
    <location>
        <begin position="48"/>
        <end position="65"/>
    </location>
</feature>
<dbReference type="AlphaFoldDB" id="A0AAV2L0A7"/>
<feature type="compositionally biased region" description="Basic and acidic residues" evidence="1">
    <location>
        <begin position="27"/>
        <end position="41"/>
    </location>
</feature>
<accession>A0AAV2L0A7</accession>
<name>A0AAV2L0A7_KNICA</name>
<organism evidence="2 3">
    <name type="scientific">Knipowitschia caucasica</name>
    <name type="common">Caucasian dwarf goby</name>
    <name type="synonym">Pomatoschistus caucasicus</name>
    <dbReference type="NCBI Taxonomy" id="637954"/>
    <lineage>
        <taxon>Eukaryota</taxon>
        <taxon>Metazoa</taxon>
        <taxon>Chordata</taxon>
        <taxon>Craniata</taxon>
        <taxon>Vertebrata</taxon>
        <taxon>Euteleostomi</taxon>
        <taxon>Actinopterygii</taxon>
        <taxon>Neopterygii</taxon>
        <taxon>Teleostei</taxon>
        <taxon>Neoteleostei</taxon>
        <taxon>Acanthomorphata</taxon>
        <taxon>Gobiaria</taxon>
        <taxon>Gobiiformes</taxon>
        <taxon>Gobioidei</taxon>
        <taxon>Gobiidae</taxon>
        <taxon>Gobiinae</taxon>
        <taxon>Knipowitschia</taxon>
    </lineage>
</organism>
<proteinExistence type="predicted"/>
<keyword evidence="3" id="KW-1185">Reference proteome</keyword>
<dbReference type="EMBL" id="OZ035824">
    <property type="protein sequence ID" value="CAL1593034.1"/>
    <property type="molecule type" value="Genomic_DNA"/>
</dbReference>
<reference evidence="2 3" key="1">
    <citation type="submission" date="2024-04" db="EMBL/GenBank/DDBJ databases">
        <authorList>
            <person name="Waldvogel A.-M."/>
            <person name="Schoenle A."/>
        </authorList>
    </citation>
    <scope>NUCLEOTIDE SEQUENCE [LARGE SCALE GENOMIC DNA]</scope>
</reference>
<sequence length="96" mass="10312">MDGGAADESWTFCHGWQKSCHRAAQSKLKEIHSRDSLDRAHSPHHAAPHQAAPHQAALHQAALHHAVPHHAAPHQAAMRRSTPYHAAPLKGGGTAV</sequence>
<gene>
    <name evidence="2" type="ORF">KC01_LOCUS22189</name>
</gene>
<evidence type="ECO:0000313" key="3">
    <source>
        <dbReference type="Proteomes" id="UP001497482"/>
    </source>
</evidence>
<dbReference type="Proteomes" id="UP001497482">
    <property type="component" value="Chromosome 2"/>
</dbReference>